<evidence type="ECO:0000256" key="8">
    <source>
        <dbReference type="SAM" id="Phobius"/>
    </source>
</evidence>
<dbReference type="GO" id="GO:0008270">
    <property type="term" value="F:zinc ion binding"/>
    <property type="evidence" value="ECO:0007669"/>
    <property type="project" value="UniProtKB-KW"/>
</dbReference>
<keyword evidence="8" id="KW-0472">Membrane</keyword>
<feature type="zinc finger region" description="C3H1-type" evidence="7">
    <location>
        <begin position="146"/>
        <end position="175"/>
    </location>
</feature>
<evidence type="ECO:0000259" key="9">
    <source>
        <dbReference type="PROSITE" id="PS50089"/>
    </source>
</evidence>
<sequence length="238" mass="27774">MENNLIPSQNVEKRSVMCVYCGTYFKDITDWSIFQNHIKQCQDKKSRETEIEDLVKLSKNKVCAICLEKVLSHEKVSDRNFGLLENCSHIFCLHCIREWRKSKDSSFQNVRACPICRVISYYIIPSFFFPQTVNEKTVIIENYKAALKQKHCVHFNHGVSVCPFSTSCFFRHEFPDGSLADKSQLVMNSEGILQIYSPYLYLQLPLITLVLMTAHSLINYLIYPQIFLSLNENFYLKL</sequence>
<dbReference type="Pfam" id="PF13639">
    <property type="entry name" value="zf-RING_2"/>
    <property type="match status" value="1"/>
</dbReference>
<name>A0A6G3MI81_HENSL</name>
<evidence type="ECO:0000256" key="6">
    <source>
        <dbReference type="ARBA" id="ARBA00022833"/>
    </source>
</evidence>
<evidence type="ECO:0000256" key="4">
    <source>
        <dbReference type="ARBA" id="ARBA00022723"/>
    </source>
</evidence>
<dbReference type="GO" id="GO:0061630">
    <property type="term" value="F:ubiquitin protein ligase activity"/>
    <property type="evidence" value="ECO:0007669"/>
    <property type="project" value="UniProtKB-EC"/>
</dbReference>
<evidence type="ECO:0000256" key="7">
    <source>
        <dbReference type="PROSITE-ProRule" id="PRU00723"/>
    </source>
</evidence>
<evidence type="ECO:0000256" key="2">
    <source>
        <dbReference type="ARBA" id="ARBA00012483"/>
    </source>
</evidence>
<keyword evidence="3" id="KW-0808">Transferase</keyword>
<keyword evidence="8" id="KW-1133">Transmembrane helix</keyword>
<evidence type="ECO:0000313" key="11">
    <source>
        <dbReference type="EMBL" id="NDJ93636.1"/>
    </source>
</evidence>
<organism evidence="11">
    <name type="scientific">Henneguya salminicola</name>
    <name type="common">Myxosporean</name>
    <dbReference type="NCBI Taxonomy" id="69463"/>
    <lineage>
        <taxon>Eukaryota</taxon>
        <taxon>Metazoa</taxon>
        <taxon>Cnidaria</taxon>
        <taxon>Myxozoa</taxon>
        <taxon>Myxosporea</taxon>
        <taxon>Bivalvulida</taxon>
        <taxon>Platysporina</taxon>
        <taxon>Myxobolidae</taxon>
        <taxon>Henneguya</taxon>
    </lineage>
</organism>
<dbReference type="EMBL" id="GHBP01004362">
    <property type="protein sequence ID" value="NDJ93636.1"/>
    <property type="molecule type" value="Transcribed_RNA"/>
</dbReference>
<dbReference type="PROSITE" id="PS50103">
    <property type="entry name" value="ZF_C3H1"/>
    <property type="match status" value="1"/>
</dbReference>
<feature type="domain" description="C3H1-type" evidence="10">
    <location>
        <begin position="146"/>
        <end position="175"/>
    </location>
</feature>
<evidence type="ECO:0000256" key="5">
    <source>
        <dbReference type="ARBA" id="ARBA00022771"/>
    </source>
</evidence>
<dbReference type="PANTHER" id="PTHR11224">
    <property type="entry name" value="MAKORIN-RELATED"/>
    <property type="match status" value="1"/>
</dbReference>
<evidence type="ECO:0000259" key="10">
    <source>
        <dbReference type="PROSITE" id="PS50103"/>
    </source>
</evidence>
<evidence type="ECO:0000256" key="3">
    <source>
        <dbReference type="ARBA" id="ARBA00022679"/>
    </source>
</evidence>
<dbReference type="InterPro" id="IPR001841">
    <property type="entry name" value="Znf_RING"/>
</dbReference>
<dbReference type="PANTHER" id="PTHR11224:SF10">
    <property type="entry name" value="IP09428P-RELATED"/>
    <property type="match status" value="1"/>
</dbReference>
<keyword evidence="4 7" id="KW-0479">Metal-binding</keyword>
<dbReference type="InterPro" id="IPR013083">
    <property type="entry name" value="Znf_RING/FYVE/PHD"/>
</dbReference>
<dbReference type="InterPro" id="IPR017907">
    <property type="entry name" value="Znf_RING_CS"/>
</dbReference>
<dbReference type="InterPro" id="IPR000571">
    <property type="entry name" value="Znf_CCCH"/>
</dbReference>
<keyword evidence="5 7" id="KW-0863">Zinc-finger</keyword>
<reference evidence="11" key="1">
    <citation type="submission" date="2018-11" db="EMBL/GenBank/DDBJ databases">
        <title>Henneguya salminicola genome and transcriptome.</title>
        <authorList>
            <person name="Yahalomi D."/>
            <person name="Atkinson S.D."/>
            <person name="Neuhof M."/>
            <person name="Chang E.S."/>
            <person name="Philippe H."/>
            <person name="Cartwright P."/>
            <person name="Bartholomew J.L."/>
            <person name="Huchon D."/>
        </authorList>
    </citation>
    <scope>NUCLEOTIDE SEQUENCE</scope>
    <source>
        <strain evidence="11">Hz1</strain>
        <tissue evidence="11">Whole</tissue>
    </source>
</reference>
<dbReference type="AlphaFoldDB" id="A0A6G3MI81"/>
<dbReference type="PROSITE" id="PS50089">
    <property type="entry name" value="ZF_RING_2"/>
    <property type="match status" value="1"/>
</dbReference>
<dbReference type="InterPro" id="IPR045072">
    <property type="entry name" value="MKRN-like"/>
</dbReference>
<dbReference type="Gene3D" id="3.30.40.10">
    <property type="entry name" value="Zinc/RING finger domain, C3HC4 (zinc finger)"/>
    <property type="match status" value="1"/>
</dbReference>
<dbReference type="SUPFAM" id="SSF57850">
    <property type="entry name" value="RING/U-box"/>
    <property type="match status" value="1"/>
</dbReference>
<dbReference type="PROSITE" id="PS00518">
    <property type="entry name" value="ZF_RING_1"/>
    <property type="match status" value="1"/>
</dbReference>
<dbReference type="SMART" id="SM00184">
    <property type="entry name" value="RING"/>
    <property type="match status" value="1"/>
</dbReference>
<comment type="catalytic activity">
    <reaction evidence="1">
        <text>S-ubiquitinyl-[E2 ubiquitin-conjugating enzyme]-L-cysteine + [acceptor protein]-L-lysine = [E2 ubiquitin-conjugating enzyme]-L-cysteine + N(6)-ubiquitinyl-[acceptor protein]-L-lysine.</text>
        <dbReference type="EC" id="2.3.2.27"/>
    </reaction>
</comment>
<dbReference type="CDD" id="cd16521">
    <property type="entry name" value="RING-HC_MKRN"/>
    <property type="match status" value="1"/>
</dbReference>
<keyword evidence="8" id="KW-0812">Transmembrane</keyword>
<keyword evidence="6 7" id="KW-0862">Zinc</keyword>
<proteinExistence type="predicted"/>
<dbReference type="EC" id="2.3.2.27" evidence="2"/>
<accession>A0A6G3MI81</accession>
<feature type="domain" description="RING-type" evidence="9">
    <location>
        <begin position="63"/>
        <end position="117"/>
    </location>
</feature>
<evidence type="ECO:0000256" key="1">
    <source>
        <dbReference type="ARBA" id="ARBA00000900"/>
    </source>
</evidence>
<dbReference type="GO" id="GO:0000209">
    <property type="term" value="P:protein polyubiquitination"/>
    <property type="evidence" value="ECO:0007669"/>
    <property type="project" value="InterPro"/>
</dbReference>
<protein>
    <recommendedName>
        <fullName evidence="2">RING-type E3 ubiquitin transferase</fullName>
        <ecNumber evidence="2">2.3.2.27</ecNumber>
    </recommendedName>
</protein>
<feature type="transmembrane region" description="Helical" evidence="8">
    <location>
        <begin position="199"/>
        <end position="222"/>
    </location>
</feature>